<organism evidence="6 7">
    <name type="scientific">Caballeronia mineralivorans PML1(12)</name>
    <dbReference type="NCBI Taxonomy" id="908627"/>
    <lineage>
        <taxon>Bacteria</taxon>
        <taxon>Pseudomonadati</taxon>
        <taxon>Pseudomonadota</taxon>
        <taxon>Betaproteobacteria</taxon>
        <taxon>Burkholderiales</taxon>
        <taxon>Burkholderiaceae</taxon>
        <taxon>Caballeronia</taxon>
    </lineage>
</organism>
<keyword evidence="1" id="KW-0805">Transcription regulation</keyword>
<feature type="compositionally biased region" description="Basic and acidic residues" evidence="4">
    <location>
        <begin position="130"/>
        <end position="149"/>
    </location>
</feature>
<comment type="caution">
    <text evidence="6">The sequence shown here is derived from an EMBL/GenBank/DDBJ whole genome shotgun (WGS) entry which is preliminary data.</text>
</comment>
<accession>A0A0J1CIH5</accession>
<keyword evidence="3" id="KW-0804">Transcription</keyword>
<dbReference type="InterPro" id="IPR002577">
    <property type="entry name" value="HTH_HxlR"/>
</dbReference>
<evidence type="ECO:0000256" key="1">
    <source>
        <dbReference type="ARBA" id="ARBA00023015"/>
    </source>
</evidence>
<dbReference type="EMBL" id="AEJF01000251">
    <property type="protein sequence ID" value="KLU20520.1"/>
    <property type="molecule type" value="Genomic_DNA"/>
</dbReference>
<reference evidence="6 7" key="1">
    <citation type="journal article" date="2015" name="Genome Announc.">
        <title>Draft Genome Sequence of Burkholderia sp. Strain PML1(12), an Ectomycorrhizosphere-Inhabiting Bacterium with Effective Mineral-Weathering Ability.</title>
        <authorList>
            <person name="Uroz S."/>
            <person name="Oger P."/>
        </authorList>
    </citation>
    <scope>NUCLEOTIDE SEQUENCE [LARGE SCALE GENOMIC DNA]</scope>
    <source>
        <strain evidence="7">PML1(12)</strain>
    </source>
</reference>
<evidence type="ECO:0000256" key="2">
    <source>
        <dbReference type="ARBA" id="ARBA00023125"/>
    </source>
</evidence>
<dbReference type="PANTHER" id="PTHR33204:SF18">
    <property type="entry name" value="TRANSCRIPTIONAL REGULATORY PROTEIN"/>
    <property type="match status" value="1"/>
</dbReference>
<dbReference type="OrthoDB" id="9807069at2"/>
<dbReference type="Proteomes" id="UP000035963">
    <property type="component" value="Unassembled WGS sequence"/>
</dbReference>
<feature type="domain" description="HTH hxlR-type" evidence="5">
    <location>
        <begin position="12"/>
        <end position="109"/>
    </location>
</feature>
<keyword evidence="7" id="KW-1185">Reference proteome</keyword>
<dbReference type="RefSeq" id="WP_047897988.1">
    <property type="nucleotide sequence ID" value="NZ_AEJF01000251.1"/>
</dbReference>
<dbReference type="PATRIC" id="fig|908627.4.peg.9259"/>
<dbReference type="InterPro" id="IPR036390">
    <property type="entry name" value="WH_DNA-bd_sf"/>
</dbReference>
<gene>
    <name evidence="6" type="ORF">EOS_41205</name>
</gene>
<dbReference type="InterPro" id="IPR036388">
    <property type="entry name" value="WH-like_DNA-bd_sf"/>
</dbReference>
<proteinExistence type="predicted"/>
<evidence type="ECO:0000313" key="7">
    <source>
        <dbReference type="Proteomes" id="UP000035963"/>
    </source>
</evidence>
<dbReference type="PANTHER" id="PTHR33204">
    <property type="entry name" value="TRANSCRIPTIONAL REGULATOR, MARR FAMILY"/>
    <property type="match status" value="1"/>
</dbReference>
<evidence type="ECO:0000313" key="6">
    <source>
        <dbReference type="EMBL" id="KLU20520.1"/>
    </source>
</evidence>
<sequence>MAKRKSMKGDSCPVARSLDIVGDRWALLIIRDAFDGVCRFGEFQRSLGVARNILADRLKTLVEEGILAIAPASDGTSYQEYILTPKGEGLFAVVIGLRQWGERHLFKRGERHSVLVKRASGKAVGPLEFRTRDGHSLEPGETRVKKVPTDTEADAEADV</sequence>
<evidence type="ECO:0000256" key="3">
    <source>
        <dbReference type="ARBA" id="ARBA00023163"/>
    </source>
</evidence>
<protein>
    <submittedName>
        <fullName evidence="6">Transcriptional regulator</fullName>
    </submittedName>
</protein>
<dbReference type="AlphaFoldDB" id="A0A0J1CIH5"/>
<name>A0A0J1CIH5_9BURK</name>
<dbReference type="GO" id="GO:0003677">
    <property type="term" value="F:DNA binding"/>
    <property type="evidence" value="ECO:0007669"/>
    <property type="project" value="UniProtKB-KW"/>
</dbReference>
<dbReference type="PROSITE" id="PS51118">
    <property type="entry name" value="HTH_HXLR"/>
    <property type="match status" value="1"/>
</dbReference>
<evidence type="ECO:0000259" key="5">
    <source>
        <dbReference type="PROSITE" id="PS51118"/>
    </source>
</evidence>
<evidence type="ECO:0000256" key="4">
    <source>
        <dbReference type="SAM" id="MobiDB-lite"/>
    </source>
</evidence>
<dbReference type="Gene3D" id="1.10.10.10">
    <property type="entry name" value="Winged helix-like DNA-binding domain superfamily/Winged helix DNA-binding domain"/>
    <property type="match status" value="1"/>
</dbReference>
<dbReference type="Pfam" id="PF01638">
    <property type="entry name" value="HxlR"/>
    <property type="match status" value="1"/>
</dbReference>
<dbReference type="SUPFAM" id="SSF46785">
    <property type="entry name" value="Winged helix' DNA-binding domain"/>
    <property type="match status" value="1"/>
</dbReference>
<feature type="region of interest" description="Disordered" evidence="4">
    <location>
        <begin position="130"/>
        <end position="159"/>
    </location>
</feature>
<keyword evidence="2" id="KW-0238">DNA-binding</keyword>